<dbReference type="SUPFAM" id="SSF54427">
    <property type="entry name" value="NTF2-like"/>
    <property type="match status" value="1"/>
</dbReference>
<accession>A0ABY8XGB9</accession>
<dbReference type="InterPro" id="IPR032710">
    <property type="entry name" value="NTF2-like_dom_sf"/>
</dbReference>
<dbReference type="Gene3D" id="3.10.450.50">
    <property type="match status" value="1"/>
</dbReference>
<sequence>MVAGGGPPVAVVVAFVDRVNHRDLAGLARLMTADHELRVHDEAPVRGRDANVAAWRGYFASFPAYRICPLRIAEAGERVAVLGYTVGSHLGLPDEDERDLPVIWTAEVAGHAVRAWSVLEDDADRRRELGLA</sequence>
<reference evidence="2 3" key="1">
    <citation type="submission" date="2023-06" db="EMBL/GenBank/DDBJ databases">
        <authorList>
            <person name="Oyuntsetseg B."/>
            <person name="Kim S.B."/>
        </authorList>
    </citation>
    <scope>NUCLEOTIDE SEQUENCE [LARGE SCALE GENOMIC DNA]</scope>
    <source>
        <strain evidence="2 3">2-2</strain>
    </source>
</reference>
<dbReference type="InterPro" id="IPR037401">
    <property type="entry name" value="SnoaL-like"/>
</dbReference>
<dbReference type="EMBL" id="CP127173">
    <property type="protein sequence ID" value="WIV54646.1"/>
    <property type="molecule type" value="Genomic_DNA"/>
</dbReference>
<organism evidence="2 3">
    <name type="scientific">Amycolatopsis nalaikhensis</name>
    <dbReference type="NCBI Taxonomy" id="715472"/>
    <lineage>
        <taxon>Bacteria</taxon>
        <taxon>Bacillati</taxon>
        <taxon>Actinomycetota</taxon>
        <taxon>Actinomycetes</taxon>
        <taxon>Pseudonocardiales</taxon>
        <taxon>Pseudonocardiaceae</taxon>
        <taxon>Amycolatopsis</taxon>
    </lineage>
</organism>
<proteinExistence type="predicted"/>
<dbReference type="Proteomes" id="UP001227101">
    <property type="component" value="Chromosome"/>
</dbReference>
<evidence type="ECO:0000313" key="3">
    <source>
        <dbReference type="Proteomes" id="UP001227101"/>
    </source>
</evidence>
<gene>
    <name evidence="2" type="ORF">QP939_38250</name>
</gene>
<dbReference type="RefSeq" id="WP_285451340.1">
    <property type="nucleotide sequence ID" value="NZ_CP127173.1"/>
</dbReference>
<evidence type="ECO:0000313" key="2">
    <source>
        <dbReference type="EMBL" id="WIV54646.1"/>
    </source>
</evidence>
<keyword evidence="3" id="KW-1185">Reference proteome</keyword>
<evidence type="ECO:0000259" key="1">
    <source>
        <dbReference type="Pfam" id="PF12680"/>
    </source>
</evidence>
<feature type="domain" description="SnoaL-like" evidence="1">
    <location>
        <begin position="12"/>
        <end position="110"/>
    </location>
</feature>
<name>A0ABY8XGB9_9PSEU</name>
<dbReference type="Pfam" id="PF12680">
    <property type="entry name" value="SnoaL_2"/>
    <property type="match status" value="1"/>
</dbReference>
<protein>
    <submittedName>
        <fullName evidence="2">Nuclear transport factor 2 family protein</fullName>
    </submittedName>
</protein>